<keyword evidence="4 13" id="KW-0540">Nuclease</keyword>
<accession>A0A816SRE1</accession>
<keyword evidence="10 13" id="KW-0233">DNA recombination</keyword>
<dbReference type="GO" id="GO:0048257">
    <property type="term" value="F:3'-flap endonuclease activity"/>
    <property type="evidence" value="ECO:0007669"/>
    <property type="project" value="TreeGrafter"/>
</dbReference>
<feature type="coiled-coil region" evidence="14">
    <location>
        <begin position="1294"/>
        <end position="1356"/>
    </location>
</feature>
<feature type="compositionally biased region" description="Basic and acidic residues" evidence="15">
    <location>
        <begin position="606"/>
        <end position="629"/>
    </location>
</feature>
<dbReference type="InterPro" id="IPR027421">
    <property type="entry name" value="DNA_pol_lamdba_lyase_dom_sf"/>
</dbReference>
<feature type="region of interest" description="Disordered" evidence="15">
    <location>
        <begin position="1508"/>
        <end position="1544"/>
    </location>
</feature>
<feature type="compositionally biased region" description="Polar residues" evidence="15">
    <location>
        <begin position="98"/>
        <end position="107"/>
    </location>
</feature>
<reference evidence="17" key="1">
    <citation type="submission" date="2021-02" db="EMBL/GenBank/DDBJ databases">
        <authorList>
            <person name="Nowell W R."/>
        </authorList>
    </citation>
    <scope>NUCLEOTIDE SEQUENCE</scope>
</reference>
<proteinExistence type="inferred from homology"/>
<dbReference type="GO" id="GO:0008821">
    <property type="term" value="F:crossover junction DNA endonuclease activity"/>
    <property type="evidence" value="ECO:0007669"/>
    <property type="project" value="UniProtKB-UniRule"/>
</dbReference>
<dbReference type="FunFam" id="3.40.50.10130:FF:000003">
    <property type="entry name" value="Crossover junction endonuclease MUS81"/>
    <property type="match status" value="1"/>
</dbReference>
<feature type="domain" description="ERCC4" evidence="16">
    <location>
        <begin position="205"/>
        <end position="303"/>
    </location>
</feature>
<comment type="caution">
    <text evidence="17">The sequence shown here is derived from an EMBL/GenBank/DDBJ whole genome shotgun (WGS) entry which is preliminary data.</text>
</comment>
<dbReference type="GO" id="GO:0000727">
    <property type="term" value="P:double-strand break repair via break-induced replication"/>
    <property type="evidence" value="ECO:0007669"/>
    <property type="project" value="UniProtKB-UniRule"/>
</dbReference>
<dbReference type="Gene3D" id="1.10.150.670">
    <property type="entry name" value="Crossover junction endonuclease EME1, DNA-binding domain"/>
    <property type="match status" value="1"/>
</dbReference>
<evidence type="ECO:0000256" key="11">
    <source>
        <dbReference type="ARBA" id="ARBA00023204"/>
    </source>
</evidence>
<evidence type="ECO:0000256" key="5">
    <source>
        <dbReference type="ARBA" id="ARBA00022723"/>
    </source>
</evidence>
<feature type="compositionally biased region" description="Low complexity" evidence="15">
    <location>
        <begin position="1515"/>
        <end position="1525"/>
    </location>
</feature>
<feature type="coiled-coil region" evidence="14">
    <location>
        <begin position="1386"/>
        <end position="1434"/>
    </location>
</feature>
<evidence type="ECO:0000313" key="18">
    <source>
        <dbReference type="Proteomes" id="UP000663856"/>
    </source>
</evidence>
<dbReference type="GO" id="GO:0003677">
    <property type="term" value="F:DNA binding"/>
    <property type="evidence" value="ECO:0007669"/>
    <property type="project" value="UniProtKB-UniRule"/>
</dbReference>
<dbReference type="Gene3D" id="3.40.50.10130">
    <property type="match status" value="1"/>
</dbReference>
<evidence type="ECO:0000256" key="1">
    <source>
        <dbReference type="ARBA" id="ARBA00001946"/>
    </source>
</evidence>
<feature type="compositionally biased region" description="Basic and acidic residues" evidence="15">
    <location>
        <begin position="1038"/>
        <end position="1051"/>
    </location>
</feature>
<evidence type="ECO:0000256" key="15">
    <source>
        <dbReference type="SAM" id="MobiDB-lite"/>
    </source>
</evidence>
<comment type="function">
    <text evidence="13">Interacts with EME1 to form a DNA structure-specific endonuclease with substrate preference for branched DNA structures with a 5'-end at the branch nick. Typical substrates include 3'-flap structures, D-loops, replication forks and nicked Holliday junctions. May be required in mitosis for the processing of stalled or collapsed replication fork intermediates. May be required in meiosis for the repair of meiosis-specific double strand breaks subsequent to single-end invasion (SEI).</text>
</comment>
<dbReference type="PANTHER" id="PTHR13451:SF0">
    <property type="entry name" value="CROSSOVER JUNCTION ENDONUCLEASE MUS81"/>
    <property type="match status" value="1"/>
</dbReference>
<feature type="region of interest" description="Disordered" evidence="15">
    <location>
        <begin position="1000"/>
        <end position="1102"/>
    </location>
</feature>
<dbReference type="EC" id="3.1.22.-" evidence="13"/>
<dbReference type="GO" id="GO:0000712">
    <property type="term" value="P:resolution of meiotic recombination intermediates"/>
    <property type="evidence" value="ECO:0007669"/>
    <property type="project" value="TreeGrafter"/>
</dbReference>
<name>A0A816SRE1_9BILA</name>
<keyword evidence="6 13" id="KW-0255">Endonuclease</keyword>
<keyword evidence="5 13" id="KW-0479">Metal-binding</keyword>
<evidence type="ECO:0000256" key="7">
    <source>
        <dbReference type="ARBA" id="ARBA00022763"/>
    </source>
</evidence>
<feature type="region of interest" description="Disordered" evidence="15">
    <location>
        <begin position="891"/>
        <end position="977"/>
    </location>
</feature>
<feature type="region of interest" description="Disordered" evidence="15">
    <location>
        <begin position="98"/>
        <end position="143"/>
    </location>
</feature>
<dbReference type="CDD" id="cd20074">
    <property type="entry name" value="XPF_nuclease_Mus81"/>
    <property type="match status" value="1"/>
</dbReference>
<dbReference type="InterPro" id="IPR011335">
    <property type="entry name" value="Restrct_endonuc-II-like"/>
</dbReference>
<comment type="subunit">
    <text evidence="13">Interacts with EME1.</text>
</comment>
<keyword evidence="11 13" id="KW-0234">DNA repair</keyword>
<sequence length="1615" mass="185758">MASSLSINSIKPIRKRRIDCPNDHIMVLVKELYNDAKANGAQTIHCYRKALRSLEKYPLRIETGSDCRILHGFGEKICEIIDQKLNVNKKSATPTKTLQKTVSVSSLDNRKKPSTMINLSDDEENRTDPPPTKQAKISNETRKITKTIKKTSSAGPKLFNNNSISVTTQPTTISALLGIIDSPVKTNLVPMKPVQTLKPGSFHITLCIDNAEASRPTQKVLLEHLTKNSISFDVRKLNIGDFLWTIRSHDTSIKVEAILDYIIERKRLDDLSKSIIDGRYNEQKFRLKQCGITNLIYLVESLKNANAPGILTPTALNQAIVNTQVAEDFFVREVSNPAEMANYLITMTKHLTNHFKDKTLHILSENDMSNNYKTSFNDSDHYVMTFESFNSGIVKSKPPTVKEMFARALMQIAGMSVDNVLALTEVYPTPSKLLEAYNKCLNEKERKLMLASIKKITSNRKLGKVLNYMQEANRNTDLILQAQKILKDADLLGLQSLDVITDSSSTISTTIDKYILNEHLINTSRDLINQYERKAKYEKLIITSLLVAFFVVALNIMADDDVADTPLSSSRPFFVPGGFPFVFLPTTFTTGFSGANNHARVSTTDDQTKTESREKKMNDENSEEIKVVEEEAETVDNDEANRNNENDDCSDEKDDLRISQPKYSQLLRELDFSEAKMVDVTNLLSDEFDEQVDDSISNENENGNPAEFLSNEKYESSSATHSSASSDEVLNNQKSNTNKNANKGDKRTKEQMELKNAADDIQNDLNDLAAAIQAASQLSMEEDNNNHLQKRHTFDEDDDTSKQATQNYDLNDNEQEEILPSSKSSKIPRSINQQQQQQSNDNQNENRSFNPRIDTNRDIHNTVKNQVNEQHEHSFDWTALVHGAELKVSDAAVDSHSIPKKTQEQNPSISSDEEGKPRMNQLPQLNTHHRSRQTSSSSSSSDTGSVVQYDLQRSQQKPPSPRAQQTIPHVFPPPTLRQDSQATLIDENLDDLSSQIKQVLDQERQTYNTSTKEERTTDGIGSISMRLSTPGMRSTNLLDHETSNRVNDNEARFSSNQQCNRRSSDAQERSSSQRKKPHHHQRHATARHFERKDVNGSRKPDDNWLNVLERLEYEHRTRLQRQQQQYEDQMHTLEDKMKRRFDDYLTLTNGFQESRLDSYDDPIRVYPPPSTLPIDSNIGRYKDHSYTRQNRSLAKDIISHYYPADSTLNILTSEKKRPIGTTSHGLRSRSREDTVNLRTELSAIHSKHIADLKLYYEYEINELKSQLNRARMGSQPSSSTRKSVETIGRINSENIRLHDEVNELRHSLKTTEEENTLLKRQLEELREQLNSRDTDLKNYHRTIVDLEQQLTEAENVRIYSIKRTKERQDEKFRHADRQALLYREENEKIKTDLNLTRERLLRLEERYSEQELENETLRRQLFVLENDSNRINNNTTMTLNQTTSGEYGRFAVVKTRQTSPKTNVSRDTNTDSRRYKSNDIDIENSIRHARSPRPMTRISDYLNEKPVFPPPYVPPSRHSYSPRRTSPNRRRMEPMANRTSVDRQMRQSEQLEQKFDQLLRKKRELEARLNRIPLRGLTNIDRQLYDVLEREIQRVEEQISSVKLELRKLSVLRTH</sequence>
<gene>
    <name evidence="17" type="ORF">WKI299_LOCUS17732</name>
</gene>
<feature type="region of interest" description="Disordered" evidence="15">
    <location>
        <begin position="693"/>
        <end position="748"/>
    </location>
</feature>
<evidence type="ECO:0000313" key="17">
    <source>
        <dbReference type="EMBL" id="CAF2088734.1"/>
    </source>
</evidence>
<dbReference type="PANTHER" id="PTHR13451">
    <property type="entry name" value="CLASS II CROSSOVER JUNCTION ENDONUCLEASE MUS81"/>
    <property type="match status" value="1"/>
</dbReference>
<dbReference type="InterPro" id="IPR047416">
    <property type="entry name" value="XPF_nuclease_Mus81"/>
</dbReference>
<evidence type="ECO:0000256" key="12">
    <source>
        <dbReference type="ARBA" id="ARBA00023242"/>
    </source>
</evidence>
<dbReference type="SUPFAM" id="SSF47802">
    <property type="entry name" value="DNA polymerase beta, N-terminal domain-like"/>
    <property type="match status" value="1"/>
</dbReference>
<feature type="coiled-coil region" evidence="14">
    <location>
        <begin position="751"/>
        <end position="778"/>
    </location>
</feature>
<dbReference type="SMART" id="SM00891">
    <property type="entry name" value="ERCC4"/>
    <property type="match status" value="1"/>
</dbReference>
<dbReference type="InterPro" id="IPR033309">
    <property type="entry name" value="Mus81"/>
</dbReference>
<dbReference type="Gene3D" id="1.10.150.110">
    <property type="entry name" value="DNA polymerase beta, N-terminal domain-like"/>
    <property type="match status" value="1"/>
</dbReference>
<feature type="compositionally biased region" description="Basic and acidic residues" evidence="15">
    <location>
        <begin position="1087"/>
        <end position="1102"/>
    </location>
</feature>
<dbReference type="GO" id="GO:0031573">
    <property type="term" value="P:mitotic intra-S DNA damage checkpoint signaling"/>
    <property type="evidence" value="ECO:0007669"/>
    <property type="project" value="TreeGrafter"/>
</dbReference>
<evidence type="ECO:0000256" key="10">
    <source>
        <dbReference type="ARBA" id="ARBA00023172"/>
    </source>
</evidence>
<comment type="subcellular location">
    <subcellularLocation>
        <location evidence="2 13">Nucleus</location>
    </subcellularLocation>
</comment>
<feature type="compositionally biased region" description="Polar residues" evidence="15">
    <location>
        <begin position="942"/>
        <end position="967"/>
    </location>
</feature>
<keyword evidence="14" id="KW-0175">Coiled coil</keyword>
<dbReference type="Pfam" id="PF02732">
    <property type="entry name" value="ERCC4"/>
    <property type="match status" value="1"/>
</dbReference>
<dbReference type="GO" id="GO:0048476">
    <property type="term" value="C:Holliday junction resolvase complex"/>
    <property type="evidence" value="ECO:0007669"/>
    <property type="project" value="UniProtKB-UniRule"/>
</dbReference>
<keyword evidence="8 13" id="KW-0378">Hydrolase</keyword>
<evidence type="ECO:0000256" key="4">
    <source>
        <dbReference type="ARBA" id="ARBA00022722"/>
    </source>
</evidence>
<feature type="region of interest" description="Disordered" evidence="15">
    <location>
        <begin position="792"/>
        <end position="856"/>
    </location>
</feature>
<evidence type="ECO:0000256" key="13">
    <source>
        <dbReference type="RuleBase" id="RU369042"/>
    </source>
</evidence>
<protein>
    <recommendedName>
        <fullName evidence="13">Crossover junction endonuclease MUS81</fullName>
        <ecNumber evidence="13">3.1.22.-</ecNumber>
    </recommendedName>
</protein>
<feature type="region of interest" description="Disordered" evidence="15">
    <location>
        <begin position="595"/>
        <end position="657"/>
    </location>
</feature>
<keyword evidence="7 13" id="KW-0227">DNA damage</keyword>
<comment type="cofactor">
    <cofactor evidence="1 13">
        <name>Mg(2+)</name>
        <dbReference type="ChEBI" id="CHEBI:18420"/>
    </cofactor>
</comment>
<comment type="similarity">
    <text evidence="3 13">Belongs to the XPF family.</text>
</comment>
<feature type="compositionally biased region" description="Low complexity" evidence="15">
    <location>
        <begin position="820"/>
        <end position="846"/>
    </location>
</feature>
<dbReference type="Pfam" id="PF14716">
    <property type="entry name" value="HHH_8"/>
    <property type="match status" value="1"/>
</dbReference>
<feature type="compositionally biased region" description="Basic residues" evidence="15">
    <location>
        <begin position="1072"/>
        <end position="1086"/>
    </location>
</feature>
<evidence type="ECO:0000256" key="3">
    <source>
        <dbReference type="ARBA" id="ARBA00010015"/>
    </source>
</evidence>
<evidence type="ECO:0000256" key="14">
    <source>
        <dbReference type="SAM" id="Coils"/>
    </source>
</evidence>
<feature type="compositionally biased region" description="Polar residues" evidence="15">
    <location>
        <begin position="595"/>
        <end position="605"/>
    </location>
</feature>
<dbReference type="Proteomes" id="UP000663856">
    <property type="component" value="Unassembled WGS sequence"/>
</dbReference>
<evidence type="ECO:0000256" key="9">
    <source>
        <dbReference type="ARBA" id="ARBA00022842"/>
    </source>
</evidence>
<dbReference type="GO" id="GO:0006308">
    <property type="term" value="P:DNA catabolic process"/>
    <property type="evidence" value="ECO:0007669"/>
    <property type="project" value="UniProtKB-UniRule"/>
</dbReference>
<dbReference type="Pfam" id="PF21292">
    <property type="entry name" value="EME1-MUS81_C"/>
    <property type="match status" value="1"/>
</dbReference>
<dbReference type="InterPro" id="IPR042530">
    <property type="entry name" value="EME1/EME2_C"/>
</dbReference>
<dbReference type="EMBL" id="CAJNRF010007112">
    <property type="protein sequence ID" value="CAF2088734.1"/>
    <property type="molecule type" value="Genomic_DNA"/>
</dbReference>
<feature type="compositionally biased region" description="Polar residues" evidence="15">
    <location>
        <begin position="1052"/>
        <end position="1061"/>
    </location>
</feature>
<feature type="compositionally biased region" description="Low complexity" evidence="15">
    <location>
        <begin position="716"/>
        <end position="741"/>
    </location>
</feature>
<keyword evidence="9 13" id="KW-0460">Magnesium</keyword>
<keyword evidence="12 13" id="KW-0539">Nucleus</keyword>
<dbReference type="InterPro" id="IPR010996">
    <property type="entry name" value="HHH_MUS81"/>
</dbReference>
<evidence type="ECO:0000259" key="16">
    <source>
        <dbReference type="SMART" id="SM00891"/>
    </source>
</evidence>
<evidence type="ECO:0000256" key="2">
    <source>
        <dbReference type="ARBA" id="ARBA00004123"/>
    </source>
</evidence>
<feature type="compositionally biased region" description="Polar residues" evidence="15">
    <location>
        <begin position="694"/>
        <end position="703"/>
    </location>
</feature>
<evidence type="ECO:0000256" key="8">
    <source>
        <dbReference type="ARBA" id="ARBA00022801"/>
    </source>
</evidence>
<feature type="compositionally biased region" description="Polar residues" evidence="15">
    <location>
        <begin position="1025"/>
        <end position="1037"/>
    </location>
</feature>
<organism evidence="17 18">
    <name type="scientific">Rotaria magnacalcarata</name>
    <dbReference type="NCBI Taxonomy" id="392030"/>
    <lineage>
        <taxon>Eukaryota</taxon>
        <taxon>Metazoa</taxon>
        <taxon>Spiralia</taxon>
        <taxon>Gnathifera</taxon>
        <taxon>Rotifera</taxon>
        <taxon>Eurotatoria</taxon>
        <taxon>Bdelloidea</taxon>
        <taxon>Philodinida</taxon>
        <taxon>Philodinidae</taxon>
        <taxon>Rotaria</taxon>
    </lineage>
</organism>
<evidence type="ECO:0000256" key="6">
    <source>
        <dbReference type="ARBA" id="ARBA00022759"/>
    </source>
</evidence>
<dbReference type="GO" id="GO:0005634">
    <property type="term" value="C:nucleus"/>
    <property type="evidence" value="ECO:0007669"/>
    <property type="project" value="UniProtKB-SubCell"/>
</dbReference>
<dbReference type="SUPFAM" id="SSF52980">
    <property type="entry name" value="Restriction endonuclease-like"/>
    <property type="match status" value="1"/>
</dbReference>
<dbReference type="GO" id="GO:0046872">
    <property type="term" value="F:metal ion binding"/>
    <property type="evidence" value="ECO:0007669"/>
    <property type="project" value="UniProtKB-UniRule"/>
</dbReference>
<dbReference type="InterPro" id="IPR006166">
    <property type="entry name" value="ERCC4_domain"/>
</dbReference>